<dbReference type="EMBL" id="BQNB010012182">
    <property type="protein sequence ID" value="GJT00264.1"/>
    <property type="molecule type" value="Genomic_DNA"/>
</dbReference>
<proteinExistence type="predicted"/>
<reference evidence="1" key="2">
    <citation type="submission" date="2022-01" db="EMBL/GenBank/DDBJ databases">
        <authorList>
            <person name="Yamashiro T."/>
            <person name="Shiraishi A."/>
            <person name="Satake H."/>
            <person name="Nakayama K."/>
        </authorList>
    </citation>
    <scope>NUCLEOTIDE SEQUENCE</scope>
</reference>
<keyword evidence="2" id="KW-1185">Reference proteome</keyword>
<dbReference type="Proteomes" id="UP001151760">
    <property type="component" value="Unassembled WGS sequence"/>
</dbReference>
<evidence type="ECO:0000313" key="2">
    <source>
        <dbReference type="Proteomes" id="UP001151760"/>
    </source>
</evidence>
<sequence>MINKIGTSKPKESAKALEDEFKDLHLNLPVLEVLAHAPMYNAMLDKYVESLKLGKNGKAKIIVEEGVTRSIFEVKEIDLGEEEELEDLIENRIDWNKPPKRGDGAWQAKIRLIDQDEEVIFDEKKLWSS</sequence>
<organism evidence="1 2">
    <name type="scientific">Tanacetum coccineum</name>
    <dbReference type="NCBI Taxonomy" id="301880"/>
    <lineage>
        <taxon>Eukaryota</taxon>
        <taxon>Viridiplantae</taxon>
        <taxon>Streptophyta</taxon>
        <taxon>Embryophyta</taxon>
        <taxon>Tracheophyta</taxon>
        <taxon>Spermatophyta</taxon>
        <taxon>Magnoliopsida</taxon>
        <taxon>eudicotyledons</taxon>
        <taxon>Gunneridae</taxon>
        <taxon>Pentapetalae</taxon>
        <taxon>asterids</taxon>
        <taxon>campanulids</taxon>
        <taxon>Asterales</taxon>
        <taxon>Asteraceae</taxon>
        <taxon>Asteroideae</taxon>
        <taxon>Anthemideae</taxon>
        <taxon>Anthemidinae</taxon>
        <taxon>Tanacetum</taxon>
    </lineage>
</organism>
<name>A0ABQ5AH16_9ASTR</name>
<comment type="caution">
    <text evidence="1">The sequence shown here is derived from an EMBL/GenBank/DDBJ whole genome shotgun (WGS) entry which is preliminary data.</text>
</comment>
<reference evidence="1" key="1">
    <citation type="journal article" date="2022" name="Int. J. Mol. Sci.">
        <title>Draft Genome of Tanacetum Coccineum: Genomic Comparison of Closely Related Tanacetum-Family Plants.</title>
        <authorList>
            <person name="Yamashiro T."/>
            <person name="Shiraishi A."/>
            <person name="Nakayama K."/>
            <person name="Satake H."/>
        </authorList>
    </citation>
    <scope>NUCLEOTIDE SEQUENCE</scope>
</reference>
<accession>A0ABQ5AH16</accession>
<protein>
    <submittedName>
        <fullName evidence="1">Uncharacterized protein</fullName>
    </submittedName>
</protein>
<gene>
    <name evidence="1" type="ORF">Tco_0821433</name>
</gene>
<evidence type="ECO:0000313" key="1">
    <source>
        <dbReference type="EMBL" id="GJT00264.1"/>
    </source>
</evidence>